<dbReference type="EMBL" id="BSYO01000010">
    <property type="protein sequence ID" value="GMH10227.1"/>
    <property type="molecule type" value="Genomic_DNA"/>
</dbReference>
<feature type="compositionally biased region" description="Polar residues" evidence="4">
    <location>
        <begin position="716"/>
        <end position="727"/>
    </location>
</feature>
<dbReference type="InterPro" id="IPR011989">
    <property type="entry name" value="ARM-like"/>
</dbReference>
<proteinExistence type="inferred from homology"/>
<dbReference type="PANTHER" id="PTHR34105:SF1">
    <property type="entry name" value="PROLINE-, GLUTAMIC ACID- AND LEUCINE-RICH PROTEIN 1"/>
    <property type="match status" value="1"/>
</dbReference>
<protein>
    <recommendedName>
        <fullName evidence="5">Pre-rRNA-processing protein RIX1 N-terminal domain-containing protein</fullName>
    </recommendedName>
</protein>
<dbReference type="Gene3D" id="1.25.10.10">
    <property type="entry name" value="Leucine-rich Repeat Variant"/>
    <property type="match status" value="1"/>
</dbReference>
<reference evidence="6" key="1">
    <citation type="submission" date="2023-05" db="EMBL/GenBank/DDBJ databases">
        <title>Nepenthes gracilis genome sequencing.</title>
        <authorList>
            <person name="Fukushima K."/>
        </authorList>
    </citation>
    <scope>NUCLEOTIDE SEQUENCE</scope>
    <source>
        <strain evidence="6">SING2019-196</strain>
    </source>
</reference>
<feature type="compositionally biased region" description="Basic and acidic residues" evidence="4">
    <location>
        <begin position="689"/>
        <end position="715"/>
    </location>
</feature>
<evidence type="ECO:0000256" key="1">
    <source>
        <dbReference type="ARBA" id="ARBA00004123"/>
    </source>
</evidence>
<accession>A0AAD3XMI5</accession>
<evidence type="ECO:0000259" key="5">
    <source>
        <dbReference type="Pfam" id="PF08167"/>
    </source>
</evidence>
<evidence type="ECO:0000256" key="2">
    <source>
        <dbReference type="ARBA" id="ARBA00010511"/>
    </source>
</evidence>
<feature type="region of interest" description="Disordered" evidence="4">
    <location>
        <begin position="804"/>
        <end position="836"/>
    </location>
</feature>
<gene>
    <name evidence="6" type="ORF">Nepgr_012068</name>
</gene>
<comment type="subcellular location">
    <subcellularLocation>
        <location evidence="1">Nucleus</location>
    </subcellularLocation>
</comment>
<dbReference type="AlphaFoldDB" id="A0AAD3XMI5"/>
<evidence type="ECO:0000256" key="4">
    <source>
        <dbReference type="SAM" id="MobiDB-lite"/>
    </source>
</evidence>
<evidence type="ECO:0000313" key="6">
    <source>
        <dbReference type="EMBL" id="GMH10227.1"/>
    </source>
</evidence>
<organism evidence="6 7">
    <name type="scientific">Nepenthes gracilis</name>
    <name type="common">Slender pitcher plant</name>
    <dbReference type="NCBI Taxonomy" id="150966"/>
    <lineage>
        <taxon>Eukaryota</taxon>
        <taxon>Viridiplantae</taxon>
        <taxon>Streptophyta</taxon>
        <taxon>Embryophyta</taxon>
        <taxon>Tracheophyta</taxon>
        <taxon>Spermatophyta</taxon>
        <taxon>Magnoliopsida</taxon>
        <taxon>eudicotyledons</taxon>
        <taxon>Gunneridae</taxon>
        <taxon>Pentapetalae</taxon>
        <taxon>Caryophyllales</taxon>
        <taxon>Nepenthaceae</taxon>
        <taxon>Nepenthes</taxon>
    </lineage>
</organism>
<feature type="region of interest" description="Disordered" evidence="4">
    <location>
        <begin position="689"/>
        <end position="727"/>
    </location>
</feature>
<evidence type="ECO:0000313" key="7">
    <source>
        <dbReference type="Proteomes" id="UP001279734"/>
    </source>
</evidence>
<keyword evidence="3" id="KW-0539">Nucleus</keyword>
<dbReference type="InterPro" id="IPR012583">
    <property type="entry name" value="RIX1_N"/>
</dbReference>
<keyword evidence="7" id="KW-1185">Reference proteome</keyword>
<dbReference type="InterPro" id="IPR016024">
    <property type="entry name" value="ARM-type_fold"/>
</dbReference>
<comment type="caution">
    <text evidence="6">The sequence shown here is derived from an EMBL/GenBank/DDBJ whole genome shotgun (WGS) entry which is preliminary data.</text>
</comment>
<dbReference type="Pfam" id="PF08167">
    <property type="entry name" value="RIX1"/>
    <property type="match status" value="1"/>
</dbReference>
<comment type="similarity">
    <text evidence="2">Belongs to the RIX1/PELP1 family.</text>
</comment>
<dbReference type="Proteomes" id="UP001279734">
    <property type="component" value="Unassembled WGS sequence"/>
</dbReference>
<feature type="domain" description="Pre-rRNA-processing protein RIX1 N-terminal" evidence="5">
    <location>
        <begin position="18"/>
        <end position="223"/>
    </location>
</feature>
<dbReference type="GO" id="GO:0005634">
    <property type="term" value="C:nucleus"/>
    <property type="evidence" value="ECO:0007669"/>
    <property type="project" value="UniProtKB-SubCell"/>
</dbReference>
<sequence>MAAFDHFHDMYDVALKPRLLRTLLEEQVPDEKQPFRNPSVLSSVVSIIKTHGLLSESFYPSIDKGHLGSWKSAVDDWVDRILKLVSSNMPDKCWAGICLLGVTCSECSTSRFLASYSAWFNELLSHIQLSSGSQFVKVASCASTSDLLTRLGGSPNVKKDGTSHAGKLVQPILKLLNEDHSEAACEAGAYLLSIIITVFPSSVHRFYNNVEDALVSKIMTGNCTPKLLKKLACCLALLPKSRGDEESWCLMMQKILLSISSQLNEALEGLEEESKHDEAIALLVPAGKSPHHPIRGSADCSSTMLTSSFPVRVIVPVPALLAMVRRVLLVDGSLPRSLLSFTTAMQQEFICSQLPVLHLYSLEVLAAVVKGISSQLLPHAADIVRLLTEYLKRCRFSELRIKVYSIIKVLLISMGVGIVSSLSQELINGAFVDLNPADGWSSVTSPSVISHSSGEATLRPHRGKRKHTTLFPEEKHNTLCLELEESKDSSTLMAVKIAALGALEALLTVGSALGNDNWRSSIDKLLITLTTDACRRGWAHDEATWADFQHSALRALLASLLAPARVRPPYLAQGLDIFRKGKQATGTKVAEFCTHALLALEVLIHPRVLPLVDFPSPSMKTFGGQREFEFGGRKQNFPSRGGMLGMDLGGDSDADDYLNEIYLENVDGNVSMASAEKAISLEGKKNTYIDQNAERPSHILVDESTDRKAEPKDTSQKPPSSITDVTSGRRNCDEMMLVPEHFNEPIQRPEELSSRRVGGSLVAERQYGKPESVGDGDTLHLLGTAPSDRDLLAAMDISVENAVADADTLKPSQAGLDNDSSSDPFPDIVDGDPDSD</sequence>
<dbReference type="GO" id="GO:0006364">
    <property type="term" value="P:rRNA processing"/>
    <property type="evidence" value="ECO:0007669"/>
    <property type="project" value="TreeGrafter"/>
</dbReference>
<dbReference type="PANTHER" id="PTHR34105">
    <property type="entry name" value="PROLINE-, GLUTAMIC ACID- AND LEUCINE-RICH PROTEIN 1"/>
    <property type="match status" value="1"/>
</dbReference>
<name>A0AAD3XMI5_NEPGR</name>
<dbReference type="SUPFAM" id="SSF48371">
    <property type="entry name" value="ARM repeat"/>
    <property type="match status" value="1"/>
</dbReference>
<evidence type="ECO:0000256" key="3">
    <source>
        <dbReference type="ARBA" id="ARBA00023242"/>
    </source>
</evidence>